<name>A0A5M7BTE8_SACHI</name>
<evidence type="ECO:0000313" key="1">
    <source>
        <dbReference type="EMBL" id="KAA5832673.1"/>
    </source>
</evidence>
<protein>
    <submittedName>
        <fullName evidence="1">Uncharacterized protein</fullName>
    </submittedName>
</protein>
<accession>A0A5M7BTE8</accession>
<dbReference type="AlphaFoldDB" id="A0A5M7BTE8"/>
<keyword evidence="2" id="KW-1185">Reference proteome</keyword>
<dbReference type="OrthoDB" id="4198010at2"/>
<comment type="caution">
    <text evidence="1">The sequence shown here is derived from an EMBL/GenBank/DDBJ whole genome shotgun (WGS) entry which is preliminary data.</text>
</comment>
<dbReference type="Proteomes" id="UP000323946">
    <property type="component" value="Unassembled WGS sequence"/>
</dbReference>
<gene>
    <name evidence="1" type="ORF">F1721_16945</name>
</gene>
<evidence type="ECO:0000313" key="2">
    <source>
        <dbReference type="Proteomes" id="UP000323946"/>
    </source>
</evidence>
<organism evidence="1 2">
    <name type="scientific">Saccharopolyspora hirsuta</name>
    <dbReference type="NCBI Taxonomy" id="1837"/>
    <lineage>
        <taxon>Bacteria</taxon>
        <taxon>Bacillati</taxon>
        <taxon>Actinomycetota</taxon>
        <taxon>Actinomycetes</taxon>
        <taxon>Pseudonocardiales</taxon>
        <taxon>Pseudonocardiaceae</taxon>
        <taxon>Saccharopolyspora</taxon>
    </lineage>
</organism>
<dbReference type="EMBL" id="VWPH01000007">
    <property type="protein sequence ID" value="KAA5832673.1"/>
    <property type="molecule type" value="Genomic_DNA"/>
</dbReference>
<sequence length="339" mass="36255">MKGDVGSYCVSEIERAGWVRRSIIQEAACLTFVRGGDLDQVAGAFGAVAGFGRELDVDEFCEEAFANQEKHPMVALKQLGDWVLVIEDSGLQGQRPEVLRRAAETDAVSVFWDGGGMTRFSHAVQGELRTAFEAVLPEFREGTDPDGLEELRGDLPWSQADPVALMLALAGRITGLPPSPGWLAGRLRTFPVAPWPDDLVPVADPLEQVAGYPPELISALRSAGARPLRRAAAVIARQVIVTADCVDHPVLRRTACCLSTGSPVDHAELAAAVRELSWRSVHSRPCSKTRAHLRAAEAVRLATHSDPLTALAGVLGAARQVRGVEIGELASIVATELAP</sequence>
<dbReference type="InterPro" id="IPR045592">
    <property type="entry name" value="DUF6461"/>
</dbReference>
<dbReference type="Pfam" id="PF20062">
    <property type="entry name" value="DUF6461"/>
    <property type="match status" value="1"/>
</dbReference>
<proteinExistence type="predicted"/>
<reference evidence="1 2" key="1">
    <citation type="submission" date="2019-09" db="EMBL/GenBank/DDBJ databases">
        <title>Draft genome sequence of the thermophilic Saccharopolyspora hirsuta VKM Ac-666T.</title>
        <authorList>
            <person name="Lobastova T.G."/>
            <person name="Fokina V."/>
            <person name="Bragin E.Y."/>
            <person name="Shtratnikova V.Y."/>
            <person name="Starodumova I.P."/>
            <person name="Tarlachkov S.V."/>
            <person name="Donova M.V."/>
        </authorList>
    </citation>
    <scope>NUCLEOTIDE SEQUENCE [LARGE SCALE GENOMIC DNA]</scope>
    <source>
        <strain evidence="1 2">VKM Ac-666</strain>
    </source>
</reference>